<evidence type="ECO:0000259" key="2">
    <source>
        <dbReference type="Pfam" id="PF07510"/>
    </source>
</evidence>
<reference evidence="4 5" key="1">
    <citation type="submission" date="2020-05" db="EMBL/GenBank/DDBJ databases">
        <title>Genome sequence of Kribbella sandramycini ATCC 39419.</title>
        <authorList>
            <person name="Maclea K.S."/>
            <person name="Fair J.L."/>
        </authorList>
    </citation>
    <scope>NUCLEOTIDE SEQUENCE [LARGE SCALE GENOMIC DNA]</scope>
    <source>
        <strain evidence="4 5">ATCC 39419</strain>
    </source>
</reference>
<evidence type="ECO:0000256" key="1">
    <source>
        <dbReference type="SAM" id="SignalP"/>
    </source>
</evidence>
<feature type="domain" description="GmrSD restriction endonucleases C-terminal" evidence="2">
    <location>
        <begin position="86"/>
        <end position="198"/>
    </location>
</feature>
<reference evidence="3 6" key="2">
    <citation type="submission" date="2020-08" db="EMBL/GenBank/DDBJ databases">
        <title>Sequencing the genomes of 1000 actinobacteria strains.</title>
        <authorList>
            <person name="Klenk H.-P."/>
        </authorList>
    </citation>
    <scope>NUCLEOTIDE SEQUENCE [LARGE SCALE GENOMIC DNA]</scope>
    <source>
        <strain evidence="3 6">DSM 15626</strain>
    </source>
</reference>
<dbReference type="InterPro" id="IPR011089">
    <property type="entry name" value="GmrSD_C"/>
</dbReference>
<dbReference type="RefSeq" id="WP_171672989.1">
    <property type="nucleotide sequence ID" value="NZ_BAAAGT010000002.1"/>
</dbReference>
<keyword evidence="4" id="KW-0255">Endonuclease</keyword>
<dbReference type="Proteomes" id="UP000534306">
    <property type="component" value="Unassembled WGS sequence"/>
</dbReference>
<keyword evidence="5" id="KW-1185">Reference proteome</keyword>
<evidence type="ECO:0000313" key="3">
    <source>
        <dbReference type="EMBL" id="MBB6569679.1"/>
    </source>
</evidence>
<dbReference type="AlphaFoldDB" id="A0A7Y4NZY9"/>
<proteinExistence type="predicted"/>
<name>A0A7Y4NZY9_9ACTN</name>
<sequence length="219" mass="23667">MTSRTRRFATVLAALFLGVQLHAAPASAASITANQLLAGLTVRAEHTTGYNRDLFPHWVDADGDSCDTREEILIAESTTSASVGAACKVLSGSWTSWYDGATWTNPSDVDIDHVVALKEAWDSGAHAWTTAKRTRYANDLDYAWSLDAITDNVNASKSDKDPAQWLPPLAATHCSYAIHWLAVKHRWQLSIDTTEKSTLTSLLAGSCGQQSIPEPPPGS</sequence>
<organism evidence="4 5">
    <name type="scientific">Kribbella sandramycini</name>
    <dbReference type="NCBI Taxonomy" id="60450"/>
    <lineage>
        <taxon>Bacteria</taxon>
        <taxon>Bacillati</taxon>
        <taxon>Actinomycetota</taxon>
        <taxon>Actinomycetes</taxon>
        <taxon>Propionibacteriales</taxon>
        <taxon>Kribbellaceae</taxon>
        <taxon>Kribbella</taxon>
    </lineage>
</organism>
<dbReference type="EMBL" id="JABJRC010000002">
    <property type="protein sequence ID" value="NOL40489.1"/>
    <property type="molecule type" value="Genomic_DNA"/>
</dbReference>
<comment type="caution">
    <text evidence="4">The sequence shown here is derived from an EMBL/GenBank/DDBJ whole genome shotgun (WGS) entry which is preliminary data.</text>
</comment>
<feature type="chain" id="PRO_5036217981" evidence="1">
    <location>
        <begin position="29"/>
        <end position="219"/>
    </location>
</feature>
<dbReference type="PANTHER" id="PTHR24094">
    <property type="entry name" value="SECRETED PROTEIN"/>
    <property type="match status" value="1"/>
</dbReference>
<evidence type="ECO:0000313" key="4">
    <source>
        <dbReference type="EMBL" id="NOL40489.1"/>
    </source>
</evidence>
<dbReference type="GO" id="GO:0004519">
    <property type="term" value="F:endonuclease activity"/>
    <property type="evidence" value="ECO:0007669"/>
    <property type="project" value="UniProtKB-KW"/>
</dbReference>
<gene>
    <name evidence="3" type="ORF">HNR71_005316</name>
    <name evidence="4" type="ORF">HPO96_09555</name>
</gene>
<keyword evidence="4" id="KW-0540">Nuclease</keyword>
<dbReference type="EMBL" id="JACHKF010000001">
    <property type="protein sequence ID" value="MBB6569679.1"/>
    <property type="molecule type" value="Genomic_DNA"/>
</dbReference>
<evidence type="ECO:0000313" key="6">
    <source>
        <dbReference type="Proteomes" id="UP000553957"/>
    </source>
</evidence>
<dbReference type="Proteomes" id="UP000553957">
    <property type="component" value="Unassembled WGS sequence"/>
</dbReference>
<accession>A0A7Y4NZY9</accession>
<keyword evidence="4" id="KW-0378">Hydrolase</keyword>
<dbReference type="Pfam" id="PF07510">
    <property type="entry name" value="GmrSD_C"/>
    <property type="match status" value="1"/>
</dbReference>
<dbReference type="PANTHER" id="PTHR24094:SF15">
    <property type="entry name" value="AMP-DEPENDENT SYNTHETASE_LIGASE DOMAIN-CONTAINING PROTEIN-RELATED"/>
    <property type="match status" value="1"/>
</dbReference>
<evidence type="ECO:0000313" key="5">
    <source>
        <dbReference type="Proteomes" id="UP000534306"/>
    </source>
</evidence>
<protein>
    <submittedName>
        <fullName evidence="4">HNH endonuclease</fullName>
    </submittedName>
</protein>
<feature type="signal peptide" evidence="1">
    <location>
        <begin position="1"/>
        <end position="28"/>
    </location>
</feature>
<keyword evidence="1" id="KW-0732">Signal</keyword>